<protein>
    <submittedName>
        <fullName evidence="2">Uncharacterized protein</fullName>
    </submittedName>
</protein>
<sequence>MGNPPLRSDDSLRLGNPKDTTQTALRLVTRSIGRSTEFCSSPARSPDSDPWIPEREAQSTSRGVDTCRWCSDKCHLRCQPRRSCFGRDRNHVSPLSKRTCGSRRDAVRDDGNLASPVSTVTLAAAKNLPRECRS</sequence>
<name>A0A427B0U7_ENSVE</name>
<proteinExistence type="predicted"/>
<gene>
    <name evidence="2" type="ORF">B296_00012364</name>
</gene>
<feature type="compositionally biased region" description="Basic and acidic residues" evidence="1">
    <location>
        <begin position="102"/>
        <end position="111"/>
    </location>
</feature>
<evidence type="ECO:0000313" key="3">
    <source>
        <dbReference type="Proteomes" id="UP000287651"/>
    </source>
</evidence>
<evidence type="ECO:0000313" key="2">
    <source>
        <dbReference type="EMBL" id="RRT82133.1"/>
    </source>
</evidence>
<dbReference type="EMBL" id="AMZH03000758">
    <property type="protein sequence ID" value="RRT82133.1"/>
    <property type="molecule type" value="Genomic_DNA"/>
</dbReference>
<feature type="region of interest" description="Disordered" evidence="1">
    <location>
        <begin position="37"/>
        <end position="57"/>
    </location>
</feature>
<accession>A0A427B0U7</accession>
<feature type="region of interest" description="Disordered" evidence="1">
    <location>
        <begin position="93"/>
        <end position="112"/>
    </location>
</feature>
<reference evidence="2 3" key="1">
    <citation type="journal article" date="2014" name="Agronomy (Basel)">
        <title>A Draft Genome Sequence for Ensete ventricosum, the Drought-Tolerant Tree Against Hunger.</title>
        <authorList>
            <person name="Harrison J."/>
            <person name="Moore K.A."/>
            <person name="Paszkiewicz K."/>
            <person name="Jones T."/>
            <person name="Grant M."/>
            <person name="Ambacheew D."/>
            <person name="Muzemil S."/>
            <person name="Studholme D.J."/>
        </authorList>
    </citation>
    <scope>NUCLEOTIDE SEQUENCE [LARGE SCALE GENOMIC DNA]</scope>
</reference>
<dbReference type="Proteomes" id="UP000287651">
    <property type="component" value="Unassembled WGS sequence"/>
</dbReference>
<organism evidence="2 3">
    <name type="scientific">Ensete ventricosum</name>
    <name type="common">Abyssinian banana</name>
    <name type="synonym">Musa ensete</name>
    <dbReference type="NCBI Taxonomy" id="4639"/>
    <lineage>
        <taxon>Eukaryota</taxon>
        <taxon>Viridiplantae</taxon>
        <taxon>Streptophyta</taxon>
        <taxon>Embryophyta</taxon>
        <taxon>Tracheophyta</taxon>
        <taxon>Spermatophyta</taxon>
        <taxon>Magnoliopsida</taxon>
        <taxon>Liliopsida</taxon>
        <taxon>Zingiberales</taxon>
        <taxon>Musaceae</taxon>
        <taxon>Ensete</taxon>
    </lineage>
</organism>
<evidence type="ECO:0000256" key="1">
    <source>
        <dbReference type="SAM" id="MobiDB-lite"/>
    </source>
</evidence>
<comment type="caution">
    <text evidence="2">The sequence shown here is derived from an EMBL/GenBank/DDBJ whole genome shotgun (WGS) entry which is preliminary data.</text>
</comment>
<feature type="region of interest" description="Disordered" evidence="1">
    <location>
        <begin position="1"/>
        <end position="24"/>
    </location>
</feature>
<dbReference type="AlphaFoldDB" id="A0A427B0U7"/>